<comment type="caution">
    <text evidence="1">The sequence shown here is derived from an EMBL/GenBank/DDBJ whole genome shotgun (WGS) entry which is preliminary data.</text>
</comment>
<name>A0ACB7U1X8_DIOAL</name>
<proteinExistence type="predicted"/>
<protein>
    <submittedName>
        <fullName evidence="1">Dimeric alpha+beta barrel-containing protein</fullName>
    </submittedName>
</protein>
<sequence length="238" mass="26835">MTRKVKSMTKKHNLDISFFALRPVGVFTDELISTMKYFSLHAEDFGCLSSSLFKSIHGNLVVWYGAWIKRSTEDRKTLADNLVAALSQITHLAILLNQGFFEAFIGESKDGRPAAKFSTGDILFLVSMPSISNDTSDLSYACLALLRSHFSKEGGLSSSVCLQCKDQPMVATLQVWESLQACYSWLLSSDYRNTYLPYIRPLTCDTQFDIFKVVYVSSDEVPYPDSFQRLQGGVREQR</sequence>
<keyword evidence="2" id="KW-1185">Reference proteome</keyword>
<evidence type="ECO:0000313" key="2">
    <source>
        <dbReference type="Proteomes" id="UP000827976"/>
    </source>
</evidence>
<organism evidence="1 2">
    <name type="scientific">Dioscorea alata</name>
    <name type="common">Purple yam</name>
    <dbReference type="NCBI Taxonomy" id="55571"/>
    <lineage>
        <taxon>Eukaryota</taxon>
        <taxon>Viridiplantae</taxon>
        <taxon>Streptophyta</taxon>
        <taxon>Embryophyta</taxon>
        <taxon>Tracheophyta</taxon>
        <taxon>Spermatophyta</taxon>
        <taxon>Magnoliopsida</taxon>
        <taxon>Liliopsida</taxon>
        <taxon>Dioscoreales</taxon>
        <taxon>Dioscoreaceae</taxon>
        <taxon>Dioscorea</taxon>
    </lineage>
</organism>
<reference evidence="2" key="1">
    <citation type="journal article" date="2022" name="Nat. Commun.">
        <title>Chromosome evolution and the genetic basis of agronomically important traits in greater yam.</title>
        <authorList>
            <person name="Bredeson J.V."/>
            <person name="Lyons J.B."/>
            <person name="Oniyinde I.O."/>
            <person name="Okereke N.R."/>
            <person name="Kolade O."/>
            <person name="Nnabue I."/>
            <person name="Nwadili C.O."/>
            <person name="Hribova E."/>
            <person name="Parker M."/>
            <person name="Nwogha J."/>
            <person name="Shu S."/>
            <person name="Carlson J."/>
            <person name="Kariba R."/>
            <person name="Muthemba S."/>
            <person name="Knop K."/>
            <person name="Barton G.J."/>
            <person name="Sherwood A.V."/>
            <person name="Lopez-Montes A."/>
            <person name="Asiedu R."/>
            <person name="Jamnadass R."/>
            <person name="Muchugi A."/>
            <person name="Goodstein D."/>
            <person name="Egesi C.N."/>
            <person name="Featherston J."/>
            <person name="Asfaw A."/>
            <person name="Simpson G.G."/>
            <person name="Dolezel J."/>
            <person name="Hendre P.S."/>
            <person name="Van Deynze A."/>
            <person name="Kumar P.L."/>
            <person name="Obidiegwu J.E."/>
            <person name="Bhattacharjee R."/>
            <person name="Rokhsar D.S."/>
        </authorList>
    </citation>
    <scope>NUCLEOTIDE SEQUENCE [LARGE SCALE GENOMIC DNA]</scope>
    <source>
        <strain evidence="2">cv. TDa95/00328</strain>
    </source>
</reference>
<gene>
    <name evidence="1" type="ORF">IHE45_19G137300</name>
</gene>
<dbReference type="Proteomes" id="UP000827976">
    <property type="component" value="Chromosome 19"/>
</dbReference>
<evidence type="ECO:0000313" key="1">
    <source>
        <dbReference type="EMBL" id="KAH7654336.1"/>
    </source>
</evidence>
<dbReference type="EMBL" id="CM037029">
    <property type="protein sequence ID" value="KAH7654336.1"/>
    <property type="molecule type" value="Genomic_DNA"/>
</dbReference>
<accession>A0ACB7U1X8</accession>